<name>A0A383BF31_9ZZZZ</name>
<reference evidence="1" key="1">
    <citation type="submission" date="2018-05" db="EMBL/GenBank/DDBJ databases">
        <authorList>
            <person name="Lanie J.A."/>
            <person name="Ng W.-L."/>
            <person name="Kazmierczak K.M."/>
            <person name="Andrzejewski T.M."/>
            <person name="Davidsen T.M."/>
            <person name="Wayne K.J."/>
            <person name="Tettelin H."/>
            <person name="Glass J.I."/>
            <person name="Rusch D."/>
            <person name="Podicherti R."/>
            <person name="Tsui H.-C.T."/>
            <person name="Winkler M.E."/>
        </authorList>
    </citation>
    <scope>NUCLEOTIDE SEQUENCE</scope>
</reference>
<feature type="non-terminal residue" evidence="1">
    <location>
        <position position="1"/>
    </location>
</feature>
<dbReference type="AlphaFoldDB" id="A0A383BF31"/>
<accession>A0A383BF31</accession>
<gene>
    <name evidence="1" type="ORF">METZ01_LOCUS471277</name>
</gene>
<evidence type="ECO:0000313" key="1">
    <source>
        <dbReference type="EMBL" id="SVE18423.1"/>
    </source>
</evidence>
<sequence length="68" mass="7639">VAAQFDRRLYLAGTKIEPWSLARIDEGEGLTRFESTDAENRRTRSVLPVVDVEEETSVRGWMQGGSVV</sequence>
<organism evidence="1">
    <name type="scientific">marine metagenome</name>
    <dbReference type="NCBI Taxonomy" id="408172"/>
    <lineage>
        <taxon>unclassified sequences</taxon>
        <taxon>metagenomes</taxon>
        <taxon>ecological metagenomes</taxon>
    </lineage>
</organism>
<protein>
    <submittedName>
        <fullName evidence="1">Uncharacterized protein</fullName>
    </submittedName>
</protein>
<dbReference type="EMBL" id="UINC01199819">
    <property type="protein sequence ID" value="SVE18423.1"/>
    <property type="molecule type" value="Genomic_DNA"/>
</dbReference>
<proteinExistence type="predicted"/>